<keyword evidence="4 8" id="KW-0812">Transmembrane</keyword>
<evidence type="ECO:0000256" key="3">
    <source>
        <dbReference type="ARBA" id="ARBA00022475"/>
    </source>
</evidence>
<dbReference type="GO" id="GO:0008381">
    <property type="term" value="F:mechanosensitive monoatomic ion channel activity"/>
    <property type="evidence" value="ECO:0007669"/>
    <property type="project" value="InterPro"/>
</dbReference>
<comment type="subcellular location">
    <subcellularLocation>
        <location evidence="1">Cell membrane</location>
        <topology evidence="1">Multi-pass membrane protein</topology>
    </subcellularLocation>
</comment>
<dbReference type="SUPFAM" id="SSF50182">
    <property type="entry name" value="Sm-like ribonucleoproteins"/>
    <property type="match status" value="1"/>
</dbReference>
<feature type="transmembrane region" description="Helical" evidence="8">
    <location>
        <begin position="68"/>
        <end position="87"/>
    </location>
</feature>
<evidence type="ECO:0000256" key="8">
    <source>
        <dbReference type="SAM" id="Phobius"/>
    </source>
</evidence>
<reference evidence="12 13" key="1">
    <citation type="submission" date="2019-11" db="EMBL/GenBank/DDBJ databases">
        <title>Genome sequences of 17 halophilic strains isolated from different environments.</title>
        <authorList>
            <person name="Furrow R.E."/>
        </authorList>
    </citation>
    <scope>NUCLEOTIDE SEQUENCE [LARGE SCALE GENOMIC DNA]</scope>
    <source>
        <strain evidence="12 13">22506_14_FS</strain>
    </source>
</reference>
<dbReference type="InterPro" id="IPR006685">
    <property type="entry name" value="MscS_channel_2nd"/>
</dbReference>
<keyword evidence="6 8" id="KW-0472">Membrane</keyword>
<feature type="domain" description="Mechanosensitive ion channel MscS" evidence="9">
    <location>
        <begin position="113"/>
        <end position="177"/>
    </location>
</feature>
<evidence type="ECO:0000256" key="7">
    <source>
        <dbReference type="ARBA" id="ARBA00059688"/>
    </source>
</evidence>
<dbReference type="InterPro" id="IPR010920">
    <property type="entry name" value="LSM_dom_sf"/>
</dbReference>
<dbReference type="AlphaFoldDB" id="A0A845EQ97"/>
<dbReference type="PANTHER" id="PTHR30460:SF0">
    <property type="entry name" value="MODERATE CONDUCTANCE MECHANOSENSITIVE CHANNEL YBIO"/>
    <property type="match status" value="1"/>
</dbReference>
<proteinExistence type="inferred from homology"/>
<gene>
    <name evidence="12" type="ORF">GLW07_04495</name>
</gene>
<evidence type="ECO:0000259" key="9">
    <source>
        <dbReference type="Pfam" id="PF00924"/>
    </source>
</evidence>
<dbReference type="InterPro" id="IPR011014">
    <property type="entry name" value="MscS_channel_TM-2"/>
</dbReference>
<comment type="caution">
    <text evidence="12">The sequence shown here is derived from an EMBL/GenBank/DDBJ whole genome shotgun (WGS) entry which is preliminary data.</text>
</comment>
<organism evidence="12 13">
    <name type="scientific">Guptibacillus hwajinpoensis</name>
    <dbReference type="NCBI Taxonomy" id="208199"/>
    <lineage>
        <taxon>Bacteria</taxon>
        <taxon>Bacillati</taxon>
        <taxon>Bacillota</taxon>
        <taxon>Bacilli</taxon>
        <taxon>Bacillales</taxon>
        <taxon>Guptibacillaceae</taxon>
        <taxon>Guptibacillus</taxon>
    </lineage>
</organism>
<keyword evidence="5 8" id="KW-1133">Transmembrane helix</keyword>
<dbReference type="EMBL" id="WMEY01000001">
    <property type="protein sequence ID" value="MYL62611.1"/>
    <property type="molecule type" value="Genomic_DNA"/>
</dbReference>
<evidence type="ECO:0000313" key="12">
    <source>
        <dbReference type="EMBL" id="MYL62611.1"/>
    </source>
</evidence>
<dbReference type="PANTHER" id="PTHR30460">
    <property type="entry name" value="MODERATE CONDUCTANCE MECHANOSENSITIVE CHANNEL YBIO"/>
    <property type="match status" value="1"/>
</dbReference>
<dbReference type="FunFam" id="2.30.30.60:FF:000001">
    <property type="entry name" value="MscS Mechanosensitive ion channel"/>
    <property type="match status" value="1"/>
</dbReference>
<dbReference type="InterPro" id="IPR049142">
    <property type="entry name" value="MS_channel_1st"/>
</dbReference>
<dbReference type="Proteomes" id="UP000447833">
    <property type="component" value="Unassembled WGS sequence"/>
</dbReference>
<evidence type="ECO:0000256" key="5">
    <source>
        <dbReference type="ARBA" id="ARBA00022989"/>
    </source>
</evidence>
<feature type="domain" description="Mechanosensitive ion channel transmembrane helices 2/3" evidence="11">
    <location>
        <begin position="71"/>
        <end position="112"/>
    </location>
</feature>
<dbReference type="Pfam" id="PF21088">
    <property type="entry name" value="MS_channel_1st"/>
    <property type="match status" value="1"/>
</dbReference>
<dbReference type="Gene3D" id="1.10.287.1260">
    <property type="match status" value="1"/>
</dbReference>
<dbReference type="Pfam" id="PF00924">
    <property type="entry name" value="MS_channel_2nd"/>
    <property type="match status" value="1"/>
</dbReference>
<comment type="function">
    <text evidence="7">May play a role in resistance to osmotic downshock.</text>
</comment>
<dbReference type="SUPFAM" id="SSF82689">
    <property type="entry name" value="Mechanosensitive channel protein MscS (YggB), C-terminal domain"/>
    <property type="match status" value="1"/>
</dbReference>
<evidence type="ECO:0000256" key="2">
    <source>
        <dbReference type="ARBA" id="ARBA00008017"/>
    </source>
</evidence>
<accession>A0A845EQ97</accession>
<dbReference type="InterPro" id="IPR049278">
    <property type="entry name" value="MS_channel_C"/>
</dbReference>
<evidence type="ECO:0000259" key="10">
    <source>
        <dbReference type="Pfam" id="PF21082"/>
    </source>
</evidence>
<evidence type="ECO:0000256" key="1">
    <source>
        <dbReference type="ARBA" id="ARBA00004651"/>
    </source>
</evidence>
<evidence type="ECO:0000256" key="6">
    <source>
        <dbReference type="ARBA" id="ARBA00023136"/>
    </source>
</evidence>
<dbReference type="Pfam" id="PF21082">
    <property type="entry name" value="MS_channel_3rd"/>
    <property type="match status" value="1"/>
</dbReference>
<dbReference type="InterPro" id="IPR011066">
    <property type="entry name" value="MscS_channel_C_sf"/>
</dbReference>
<dbReference type="Gene3D" id="3.30.70.100">
    <property type="match status" value="1"/>
</dbReference>
<evidence type="ECO:0000256" key="4">
    <source>
        <dbReference type="ARBA" id="ARBA00022692"/>
    </source>
</evidence>
<evidence type="ECO:0000259" key="11">
    <source>
        <dbReference type="Pfam" id="PF21088"/>
    </source>
</evidence>
<protein>
    <submittedName>
        <fullName evidence="12">Mechanosensitive ion channel</fullName>
    </submittedName>
</protein>
<feature type="transmembrane region" description="Helical" evidence="8">
    <location>
        <begin position="93"/>
        <end position="115"/>
    </location>
</feature>
<sequence length="288" mass="32800">MWNSAYDYLSNRDLWGNLVKRGFTILAIIIGTWIFLRIAKSALAQIFAIRLKSPLRLSERREATLIRLIENILTYVTYFIALVMILSEFEIDVRTLIAGAGVVGLAVGFGAQNLVRDVITGFFIIFEKQFSVGDYVRISGVEGFVEEIGLRVTKIKSWTGELHILPNGNINQVTNYSIHNSIAVVDVNIAYEEHILEAEKVIIHLLDELYEQFDAMIVKPEYLGVHNLGPSEVVLRIISEVQPMEHWVIGREIRKAVKQRFDEIGIEIALPRVVMYQRDEQGEVKEKA</sequence>
<dbReference type="InterPro" id="IPR023408">
    <property type="entry name" value="MscS_beta-dom_sf"/>
</dbReference>
<comment type="similarity">
    <text evidence="2">Belongs to the MscS (TC 1.A.23) family.</text>
</comment>
<evidence type="ECO:0000313" key="13">
    <source>
        <dbReference type="Proteomes" id="UP000447833"/>
    </source>
</evidence>
<keyword evidence="3" id="KW-1003">Cell membrane</keyword>
<feature type="domain" description="Mechanosensitive ion channel MscS C-terminal" evidence="10">
    <location>
        <begin position="184"/>
        <end position="268"/>
    </location>
</feature>
<name>A0A845EQ97_9BACL</name>
<feature type="transmembrane region" description="Helical" evidence="8">
    <location>
        <begin position="23"/>
        <end position="47"/>
    </location>
</feature>
<dbReference type="Gene3D" id="2.30.30.60">
    <property type="match status" value="1"/>
</dbReference>
<dbReference type="GO" id="GO:0005886">
    <property type="term" value="C:plasma membrane"/>
    <property type="evidence" value="ECO:0007669"/>
    <property type="project" value="UniProtKB-SubCell"/>
</dbReference>
<dbReference type="SUPFAM" id="SSF82861">
    <property type="entry name" value="Mechanosensitive channel protein MscS (YggB), transmembrane region"/>
    <property type="match status" value="1"/>
</dbReference>
<dbReference type="FunFam" id="1.10.287.1260:FF:000005">
    <property type="entry name" value="Mechanosensitive ion channel family protein"/>
    <property type="match status" value="1"/>
</dbReference>
<dbReference type="InterPro" id="IPR045276">
    <property type="entry name" value="YbiO_bact"/>
</dbReference>